<evidence type="ECO:0000313" key="1">
    <source>
        <dbReference type="EMBL" id="PNY02867.1"/>
    </source>
</evidence>
<sequence length="65" mass="7493">MRQDKDNVDDWCFLSGSESDDSDWSIVWLEPLGSDLESNDNDYEDDSSQWQIQDPESVGANFFVL</sequence>
<organism evidence="1 2">
    <name type="scientific">Trifolium pratense</name>
    <name type="common">Red clover</name>
    <dbReference type="NCBI Taxonomy" id="57577"/>
    <lineage>
        <taxon>Eukaryota</taxon>
        <taxon>Viridiplantae</taxon>
        <taxon>Streptophyta</taxon>
        <taxon>Embryophyta</taxon>
        <taxon>Tracheophyta</taxon>
        <taxon>Spermatophyta</taxon>
        <taxon>Magnoliopsida</taxon>
        <taxon>eudicotyledons</taxon>
        <taxon>Gunneridae</taxon>
        <taxon>Pentapetalae</taxon>
        <taxon>rosids</taxon>
        <taxon>fabids</taxon>
        <taxon>Fabales</taxon>
        <taxon>Fabaceae</taxon>
        <taxon>Papilionoideae</taxon>
        <taxon>50 kb inversion clade</taxon>
        <taxon>NPAAA clade</taxon>
        <taxon>Hologalegina</taxon>
        <taxon>IRL clade</taxon>
        <taxon>Trifolieae</taxon>
        <taxon>Trifolium</taxon>
    </lineage>
</organism>
<name>A0A2K3NIL9_TRIPR</name>
<reference evidence="1 2" key="1">
    <citation type="journal article" date="2014" name="Am. J. Bot.">
        <title>Genome assembly and annotation for red clover (Trifolium pratense; Fabaceae).</title>
        <authorList>
            <person name="Istvanek J."/>
            <person name="Jaros M."/>
            <person name="Krenek A."/>
            <person name="Repkova J."/>
        </authorList>
    </citation>
    <scope>NUCLEOTIDE SEQUENCE [LARGE SCALE GENOMIC DNA]</scope>
    <source>
        <strain evidence="2">cv. Tatra</strain>
        <tissue evidence="1">Young leaves</tissue>
    </source>
</reference>
<accession>A0A2K3NIL9</accession>
<dbReference type="EMBL" id="ASHM01021913">
    <property type="protein sequence ID" value="PNY02867.1"/>
    <property type="molecule type" value="Genomic_DNA"/>
</dbReference>
<comment type="caution">
    <text evidence="1">The sequence shown here is derived from an EMBL/GenBank/DDBJ whole genome shotgun (WGS) entry which is preliminary data.</text>
</comment>
<protein>
    <submittedName>
        <fullName evidence="1">Uncharacterized protein</fullName>
    </submittedName>
</protein>
<dbReference type="AlphaFoldDB" id="A0A2K3NIL9"/>
<gene>
    <name evidence="1" type="ORF">L195_g026187</name>
</gene>
<evidence type="ECO:0000313" key="2">
    <source>
        <dbReference type="Proteomes" id="UP000236291"/>
    </source>
</evidence>
<proteinExistence type="predicted"/>
<dbReference type="Proteomes" id="UP000236291">
    <property type="component" value="Unassembled WGS sequence"/>
</dbReference>
<reference evidence="1 2" key="2">
    <citation type="journal article" date="2017" name="Front. Plant Sci.">
        <title>Gene Classification and Mining of Molecular Markers Useful in Red Clover (Trifolium pratense) Breeding.</title>
        <authorList>
            <person name="Istvanek J."/>
            <person name="Dluhosova J."/>
            <person name="Dluhos P."/>
            <person name="Patkova L."/>
            <person name="Nedelnik J."/>
            <person name="Repkova J."/>
        </authorList>
    </citation>
    <scope>NUCLEOTIDE SEQUENCE [LARGE SCALE GENOMIC DNA]</scope>
    <source>
        <strain evidence="2">cv. Tatra</strain>
        <tissue evidence="1">Young leaves</tissue>
    </source>
</reference>